<gene>
    <name evidence="4" type="ORF">SAMN05421666_3370</name>
</gene>
<sequence>MTSSKILPVSFLALMTVLGGLTLANAQGADPVEPAAAASEMKAKQGDHARHGKGHGGHRGGMMREILRQVDANGDRAVTQTEVDNFRSALVTGADDSGEGDISLDEFETVYLELTKNRMVDAFQDLDADGDGAITQAEMDARFGNIVERMDRNDDGQLDRADRGKMGGKRG</sequence>
<evidence type="ECO:0000259" key="3">
    <source>
        <dbReference type="PROSITE" id="PS50222"/>
    </source>
</evidence>
<reference evidence="4 5" key="1">
    <citation type="submission" date="2017-01" db="EMBL/GenBank/DDBJ databases">
        <authorList>
            <person name="Mah S.A."/>
            <person name="Swanson W.J."/>
            <person name="Moy G.W."/>
            <person name="Vacquier V.D."/>
        </authorList>
    </citation>
    <scope>NUCLEOTIDE SEQUENCE [LARGE SCALE GENOMIC DNA]</scope>
    <source>
        <strain evidence="4 5">DSM 29590</strain>
    </source>
</reference>
<evidence type="ECO:0000313" key="4">
    <source>
        <dbReference type="EMBL" id="SIS25757.1"/>
    </source>
</evidence>
<feature type="region of interest" description="Disordered" evidence="1">
    <location>
        <begin position="150"/>
        <end position="171"/>
    </location>
</feature>
<dbReference type="SUPFAM" id="SSF47473">
    <property type="entry name" value="EF-hand"/>
    <property type="match status" value="1"/>
</dbReference>
<dbReference type="Proteomes" id="UP000186019">
    <property type="component" value="Unassembled WGS sequence"/>
</dbReference>
<dbReference type="Pfam" id="PF13202">
    <property type="entry name" value="EF-hand_5"/>
    <property type="match status" value="1"/>
</dbReference>
<dbReference type="GO" id="GO:0005509">
    <property type="term" value="F:calcium ion binding"/>
    <property type="evidence" value="ECO:0007669"/>
    <property type="project" value="InterPro"/>
</dbReference>
<feature type="signal peptide" evidence="2">
    <location>
        <begin position="1"/>
        <end position="26"/>
    </location>
</feature>
<accession>A0A1N7HLN0</accession>
<dbReference type="SMART" id="SM00054">
    <property type="entry name" value="EFh"/>
    <property type="match status" value="2"/>
</dbReference>
<protein>
    <submittedName>
        <fullName evidence="4">Ca2+-binding protein, EF-hand superfamily</fullName>
    </submittedName>
</protein>
<dbReference type="Gene3D" id="1.10.238.10">
    <property type="entry name" value="EF-hand"/>
    <property type="match status" value="1"/>
</dbReference>
<evidence type="ECO:0000256" key="2">
    <source>
        <dbReference type="SAM" id="SignalP"/>
    </source>
</evidence>
<keyword evidence="5" id="KW-1185">Reference proteome</keyword>
<dbReference type="OrthoDB" id="5470953at2"/>
<dbReference type="RefSeq" id="WP_076535472.1">
    <property type="nucleotide sequence ID" value="NZ_CANNEL010000008.1"/>
</dbReference>
<dbReference type="InterPro" id="IPR011992">
    <property type="entry name" value="EF-hand-dom_pair"/>
</dbReference>
<dbReference type="InterPro" id="IPR018247">
    <property type="entry name" value="EF_Hand_1_Ca_BS"/>
</dbReference>
<dbReference type="PROSITE" id="PS00018">
    <property type="entry name" value="EF_HAND_1"/>
    <property type="match status" value="2"/>
</dbReference>
<dbReference type="InterPro" id="IPR002048">
    <property type="entry name" value="EF_hand_dom"/>
</dbReference>
<dbReference type="EMBL" id="FTNV01000004">
    <property type="protein sequence ID" value="SIS25757.1"/>
    <property type="molecule type" value="Genomic_DNA"/>
</dbReference>
<organism evidence="4 5">
    <name type="scientific">Roseovarius nanhaiticus</name>
    <dbReference type="NCBI Taxonomy" id="573024"/>
    <lineage>
        <taxon>Bacteria</taxon>
        <taxon>Pseudomonadati</taxon>
        <taxon>Pseudomonadota</taxon>
        <taxon>Alphaproteobacteria</taxon>
        <taxon>Rhodobacterales</taxon>
        <taxon>Roseobacteraceae</taxon>
        <taxon>Roseovarius</taxon>
    </lineage>
</organism>
<feature type="domain" description="EF-hand" evidence="3">
    <location>
        <begin position="114"/>
        <end position="149"/>
    </location>
</feature>
<name>A0A1N7HLN0_9RHOB</name>
<dbReference type="AlphaFoldDB" id="A0A1N7HLN0"/>
<keyword evidence="2" id="KW-0732">Signal</keyword>
<feature type="region of interest" description="Disordered" evidence="1">
    <location>
        <begin position="34"/>
        <end position="60"/>
    </location>
</feature>
<evidence type="ECO:0000256" key="1">
    <source>
        <dbReference type="SAM" id="MobiDB-lite"/>
    </source>
</evidence>
<evidence type="ECO:0000313" key="5">
    <source>
        <dbReference type="Proteomes" id="UP000186019"/>
    </source>
</evidence>
<dbReference type="STRING" id="573024.SAMN05216208_3346"/>
<proteinExistence type="predicted"/>
<feature type="chain" id="PRO_5009942596" evidence="2">
    <location>
        <begin position="27"/>
        <end position="171"/>
    </location>
</feature>
<feature type="compositionally biased region" description="Basic and acidic residues" evidence="1">
    <location>
        <begin position="150"/>
        <end position="165"/>
    </location>
</feature>
<dbReference type="PROSITE" id="PS50222">
    <property type="entry name" value="EF_HAND_2"/>
    <property type="match status" value="1"/>
</dbReference>